<dbReference type="PANTHER" id="PTHR14467">
    <property type="entry name" value="ARV1"/>
    <property type="match status" value="1"/>
</dbReference>
<dbReference type="Proteomes" id="UP001583193">
    <property type="component" value="Unassembled WGS sequence"/>
</dbReference>
<keyword evidence="4 10" id="KW-0812">Transmembrane</keyword>
<feature type="transmembrane region" description="Helical" evidence="10">
    <location>
        <begin position="123"/>
        <end position="145"/>
    </location>
</feature>
<evidence type="ECO:0000256" key="10">
    <source>
        <dbReference type="RuleBase" id="RU368065"/>
    </source>
</evidence>
<comment type="function">
    <text evidence="10">Mediator of sterol homeostasis involved in sterol uptake, trafficking and distribution into membranes.</text>
</comment>
<evidence type="ECO:0000256" key="5">
    <source>
        <dbReference type="ARBA" id="ARBA00022824"/>
    </source>
</evidence>
<comment type="caution">
    <text evidence="10">Lacks conserved residue(s) required for the propagation of feature annotation.</text>
</comment>
<evidence type="ECO:0000256" key="3">
    <source>
        <dbReference type="ARBA" id="ARBA00022448"/>
    </source>
</evidence>
<evidence type="ECO:0000256" key="1">
    <source>
        <dbReference type="ARBA" id="ARBA00004477"/>
    </source>
</evidence>
<protein>
    <recommendedName>
        <fullName evidence="10">Protein ARV</fullName>
    </recommendedName>
</protein>
<evidence type="ECO:0000256" key="2">
    <source>
        <dbReference type="ARBA" id="ARBA00009187"/>
    </source>
</evidence>
<comment type="subcellular location">
    <subcellularLocation>
        <location evidence="1 10">Endoplasmic reticulum membrane</location>
        <topology evidence="1 10">Multi-pass membrane protein</topology>
    </subcellularLocation>
    <subcellularLocation>
        <location evidence="10">Golgi apparatus membrane</location>
        <topology evidence="10">Multi-pass membrane protein</topology>
    </subcellularLocation>
</comment>
<keyword evidence="10" id="KW-0746">Sphingolipid metabolism</keyword>
<proteinExistence type="inferred from homology"/>
<evidence type="ECO:0000256" key="8">
    <source>
        <dbReference type="ARBA" id="ARBA00023098"/>
    </source>
</evidence>
<dbReference type="PANTHER" id="PTHR14467:SF0">
    <property type="entry name" value="PROTEIN ARV1"/>
    <property type="match status" value="1"/>
</dbReference>
<evidence type="ECO:0000256" key="9">
    <source>
        <dbReference type="ARBA" id="ARBA00023136"/>
    </source>
</evidence>
<keyword evidence="13" id="KW-1185">Reference proteome</keyword>
<comment type="similarity">
    <text evidence="2 10">Belongs to the ARV1 family.</text>
</comment>
<accession>A0ABR3YCB9</accession>
<evidence type="ECO:0000256" key="11">
    <source>
        <dbReference type="SAM" id="MobiDB-lite"/>
    </source>
</evidence>
<evidence type="ECO:0000313" key="12">
    <source>
        <dbReference type="EMBL" id="KAL1885630.1"/>
    </source>
</evidence>
<dbReference type="EMBL" id="JAVDPF010000002">
    <property type="protein sequence ID" value="KAL1885630.1"/>
    <property type="molecule type" value="Genomic_DNA"/>
</dbReference>
<sequence length="425" mass="44756">MPICIECSYPVSHLYTSYSKADDHSLGKGVRLTQCPRCKKFADKYVEHDFVVLFIDLVLIKPQVYRHLLFNRLGRDDNKFDRSIIRLGVLLLLFDVYLTWARIEKNSSLSSTRLSNAPIVVQYLFFLTLNALATLVHHLTVRGLVSVIARRQSSPSAGVGISETSTVNPTSPPTIASINQSMSPSKQPVRLPSSSETTATSSAVAARPPPPVANNGGVIPPLRRSSTAPTQAVQPLPPPSPASPSAISTALLVSSCAKLFPILLVIWGPEGSAEVPDTGSDETNSAAATLLQRGIEALSSPTSASSLSSSLNPQSLSAATATSASQSATSIPTAASLLPSFSLSLSTATGSGAPAFSDRVVSTFNFLLSLLSLSAADTYLVLLNNIEALFILLDCGYPRAVALAVAGQAARWTVEKALLTVVGVG</sequence>
<keyword evidence="9 10" id="KW-0472">Membrane</keyword>
<comment type="function">
    <text evidence="10">Regulates also the sphingolipid metabolism.</text>
</comment>
<reference evidence="12 13" key="1">
    <citation type="journal article" date="2024" name="IMA Fungus">
        <title>IMA Genome - F19 : A genome assembly and annotation guide to empower mycologists, including annotated draft genome sequences of Ceratocystis pirilliformis, Diaporthe australafricana, Fusarium ophioides, Paecilomyces lecythidis, and Sporothrix stenoceras.</title>
        <authorList>
            <person name="Aylward J."/>
            <person name="Wilson A.M."/>
            <person name="Visagie C.M."/>
            <person name="Spraker J."/>
            <person name="Barnes I."/>
            <person name="Buitendag C."/>
            <person name="Ceriani C."/>
            <person name="Del Mar Angel L."/>
            <person name="du Plessis D."/>
            <person name="Fuchs T."/>
            <person name="Gasser K."/>
            <person name="Kramer D."/>
            <person name="Li W."/>
            <person name="Munsamy K."/>
            <person name="Piso A."/>
            <person name="Price J.L."/>
            <person name="Sonnekus B."/>
            <person name="Thomas C."/>
            <person name="van der Nest A."/>
            <person name="van Dijk A."/>
            <person name="van Heerden A."/>
            <person name="van Vuuren N."/>
            <person name="Yilmaz N."/>
            <person name="Duong T.A."/>
            <person name="van der Merwe N.A."/>
            <person name="Wingfield M.J."/>
            <person name="Wingfield B.D."/>
        </authorList>
    </citation>
    <scope>NUCLEOTIDE SEQUENCE [LARGE SCALE GENOMIC DNA]</scope>
    <source>
        <strain evidence="12 13">CMW 18167</strain>
    </source>
</reference>
<keyword evidence="8 10" id="KW-0443">Lipid metabolism</keyword>
<evidence type="ECO:0000313" key="13">
    <source>
        <dbReference type="Proteomes" id="UP001583193"/>
    </source>
</evidence>
<feature type="transmembrane region" description="Helical" evidence="10">
    <location>
        <begin position="84"/>
        <end position="103"/>
    </location>
</feature>
<evidence type="ECO:0000256" key="7">
    <source>
        <dbReference type="ARBA" id="ARBA00023055"/>
    </source>
</evidence>
<feature type="region of interest" description="Disordered" evidence="11">
    <location>
        <begin position="156"/>
        <end position="244"/>
    </location>
</feature>
<evidence type="ECO:0000256" key="4">
    <source>
        <dbReference type="ARBA" id="ARBA00022692"/>
    </source>
</evidence>
<dbReference type="InterPro" id="IPR007290">
    <property type="entry name" value="Arv1"/>
</dbReference>
<dbReference type="Pfam" id="PF04161">
    <property type="entry name" value="Arv1"/>
    <property type="match status" value="2"/>
</dbReference>
<keyword evidence="7 10" id="KW-0445">Lipid transport</keyword>
<feature type="compositionally biased region" description="Polar residues" evidence="11">
    <location>
        <begin position="156"/>
        <end position="186"/>
    </location>
</feature>
<keyword evidence="3 10" id="KW-0813">Transport</keyword>
<gene>
    <name evidence="12" type="ORF">Plec18167_001125</name>
</gene>
<keyword evidence="10" id="KW-0333">Golgi apparatus</keyword>
<keyword evidence="6 10" id="KW-1133">Transmembrane helix</keyword>
<organism evidence="12 13">
    <name type="scientific">Paecilomyces lecythidis</name>
    <dbReference type="NCBI Taxonomy" id="3004212"/>
    <lineage>
        <taxon>Eukaryota</taxon>
        <taxon>Fungi</taxon>
        <taxon>Dikarya</taxon>
        <taxon>Ascomycota</taxon>
        <taxon>Pezizomycotina</taxon>
        <taxon>Eurotiomycetes</taxon>
        <taxon>Eurotiomycetidae</taxon>
        <taxon>Eurotiales</taxon>
        <taxon>Thermoascaceae</taxon>
        <taxon>Paecilomyces</taxon>
    </lineage>
</organism>
<feature type="compositionally biased region" description="Low complexity" evidence="11">
    <location>
        <begin position="192"/>
        <end position="206"/>
    </location>
</feature>
<evidence type="ECO:0000256" key="6">
    <source>
        <dbReference type="ARBA" id="ARBA00022989"/>
    </source>
</evidence>
<comment type="caution">
    <text evidence="12">The sequence shown here is derived from an EMBL/GenBank/DDBJ whole genome shotgun (WGS) entry which is preliminary data.</text>
</comment>
<keyword evidence="5 10" id="KW-0256">Endoplasmic reticulum</keyword>
<name>A0ABR3YCB9_9EURO</name>